<organism evidence="1 2">
    <name type="scientific">Nicotiana tabacum</name>
    <name type="common">Common tobacco</name>
    <dbReference type="NCBI Taxonomy" id="4097"/>
    <lineage>
        <taxon>Eukaryota</taxon>
        <taxon>Viridiplantae</taxon>
        <taxon>Streptophyta</taxon>
        <taxon>Embryophyta</taxon>
        <taxon>Tracheophyta</taxon>
        <taxon>Spermatophyta</taxon>
        <taxon>Magnoliopsida</taxon>
        <taxon>eudicotyledons</taxon>
        <taxon>Gunneridae</taxon>
        <taxon>Pentapetalae</taxon>
        <taxon>asterids</taxon>
        <taxon>lamiids</taxon>
        <taxon>Solanales</taxon>
        <taxon>Solanaceae</taxon>
        <taxon>Nicotianoideae</taxon>
        <taxon>Nicotianeae</taxon>
        <taxon>Nicotiana</taxon>
    </lineage>
</organism>
<sequence length="782" mass="86662">MAGGDAPSTSASVYSPDPSSPLHLHSSDVPGTSKAGTQKEEEKDKVYQFLMGLNETYVSVRSNLLMMNPLPSLDTAYNILLQDERQRQVNFVTRFHPESSSFNVNFNGKNPVHPNPPQRQCNQRVNFDQSKVNLFCKYCKKPGHLIDKCYKLHGFPQNFKFTKRRKMAANATVDSISHSLGYGSDNIFFVSGMQAEHGSLVPGLTKEQYSQLMTLLQQTHVSDSGPSGPLSNLVGSANFADSGATDHMTANKDLLFNIIPLTIPLLVSLPNGYKAKVICTGSFALTTSITLHNGPSLKMPLELGKLDNRLYKLVQQNSPLPTPSYIQHPISNSCSLPSLCDTLSAQSSVNTSYAFPDAFVHTPLCNKVAMNKLDILWHNRLAHVPFVRMKTISVLSNSLFTKKSFPCHVCPLSRQTRLPFPDSTIHSTKPFQLIHIDTWGPYHTLTHSNSRYFLTIVDDYSRATWTHLMGSKSNAFSLQRHSLQWDIVFHEEIFPFSKPAPSSSPTQSSVSYDDDPTPSLPTSYASIPPASTSSNSTPSSPYVGPTPSSPIPHISPHISEISPSSTLISQPDSLLIPAQSPALPTNPILWKSVRQYQPPSHLQDYVCQLPPSFFGSTSSFQHADVEPTTYSQVALVSSWQEAMRKEFEALEANHTWDIVELPKSKKLIGCKWVYILKYRADGSVERYKARLVVRGNTQLEGVDFTETFSPIMKMSTIKCLIALAVKRKWSLFQLDGNNAFLHGDLDEEVYMKLSPGLSVSALSVSTSIPLACKLQKSLYGLK</sequence>
<proteinExistence type="predicted"/>
<evidence type="ECO:0000313" key="1">
    <source>
        <dbReference type="Proteomes" id="UP000790787"/>
    </source>
</evidence>
<accession>A0AC58T3K3</accession>
<protein>
    <submittedName>
        <fullName evidence="2">Uncharacterized protein LOC142171959</fullName>
    </submittedName>
</protein>
<dbReference type="RefSeq" id="XP_075091790.1">
    <property type="nucleotide sequence ID" value="XM_075235689.1"/>
</dbReference>
<reference evidence="1" key="1">
    <citation type="journal article" date="2014" name="Nat. Commun.">
        <title>The tobacco genome sequence and its comparison with those of tomato and potato.</title>
        <authorList>
            <person name="Sierro N."/>
            <person name="Battey J.N."/>
            <person name="Ouadi S."/>
            <person name="Bakaher N."/>
            <person name="Bovet L."/>
            <person name="Willig A."/>
            <person name="Goepfert S."/>
            <person name="Peitsch M.C."/>
            <person name="Ivanov N.V."/>
        </authorList>
    </citation>
    <scope>NUCLEOTIDE SEQUENCE [LARGE SCALE GENOMIC DNA]</scope>
</reference>
<gene>
    <name evidence="2" type="primary">LOC142171959</name>
</gene>
<keyword evidence="1" id="KW-1185">Reference proteome</keyword>
<reference evidence="2" key="2">
    <citation type="submission" date="2025-08" db="UniProtKB">
        <authorList>
            <consortium name="RefSeq"/>
        </authorList>
    </citation>
    <scope>IDENTIFICATION</scope>
    <source>
        <tissue evidence="2">Leaf</tissue>
    </source>
</reference>
<name>A0AC58T3K3_TOBAC</name>
<dbReference type="Proteomes" id="UP000790787">
    <property type="component" value="Chromosome 17"/>
</dbReference>
<evidence type="ECO:0000313" key="2">
    <source>
        <dbReference type="RefSeq" id="XP_075091790.1"/>
    </source>
</evidence>